<dbReference type="PANTHER" id="PTHR32347">
    <property type="entry name" value="EFFLUX SYSTEM COMPONENT YKNX-RELATED"/>
    <property type="match status" value="1"/>
</dbReference>
<dbReference type="Gene3D" id="1.10.287.470">
    <property type="entry name" value="Helix hairpin bin"/>
    <property type="match status" value="1"/>
</dbReference>
<dbReference type="GO" id="GO:0030313">
    <property type="term" value="C:cell envelope"/>
    <property type="evidence" value="ECO:0007669"/>
    <property type="project" value="UniProtKB-SubCell"/>
</dbReference>
<feature type="transmembrane region" description="Helical" evidence="4">
    <location>
        <begin position="12"/>
        <end position="30"/>
    </location>
</feature>
<evidence type="ECO:0000256" key="2">
    <source>
        <dbReference type="ARBA" id="ARBA00023054"/>
    </source>
</evidence>
<reference evidence="5 6" key="1">
    <citation type="submission" date="2018-11" db="EMBL/GenBank/DDBJ databases">
        <authorList>
            <person name="Ye M.-Q."/>
            <person name="Du Z.-J."/>
        </authorList>
    </citation>
    <scope>NUCLEOTIDE SEQUENCE [LARGE SCALE GENOMIC DNA]</scope>
    <source>
        <strain evidence="5 6">U0105</strain>
    </source>
</reference>
<dbReference type="OrthoDB" id="6336582at2"/>
<dbReference type="Gene3D" id="2.40.50.100">
    <property type="match status" value="1"/>
</dbReference>
<dbReference type="InterPro" id="IPR050465">
    <property type="entry name" value="UPF0194_transport"/>
</dbReference>
<dbReference type="PANTHER" id="PTHR32347:SF23">
    <property type="entry name" value="BLL5650 PROTEIN"/>
    <property type="match status" value="1"/>
</dbReference>
<dbReference type="Gene3D" id="2.40.30.170">
    <property type="match status" value="1"/>
</dbReference>
<sequence length="416" mass="45681">MDIQLTKKTSRTPWYLSAVVALLVLVAVYFTQSESSPTVASQDVTLLTVEQGELELFSQAFGELFSAEERMLTSQASGKVSAIYVRPGALVEPDTVILSLANPELTQAYHGALGDYKSSEAELGSFELEQQNARLDYQGRIADIEAALERAKLELSVNTQLTERGVSAKLELQRAKLSVKQEAKRLDFEKQKYQHFLKVQAFQLKQRQIALEQQQQEVALLQKQLDDMSVKAGIHGTLQSLEVELGQSLPQGAELGRVGSDKKLLARLRVPQHQADQITLGAPVELSTRKGHIAGQISRIESLVTNGVVLAEVALTSELPTDARPLAPVTGQIYLQTVTDALYVEQTAGLRPLSQLERFVLPDSNPSTATKRQIQLGDLSKGKILIQSGLQANEQLISQMHDAWAPHSTINIEQQG</sequence>
<evidence type="ECO:0000256" key="4">
    <source>
        <dbReference type="SAM" id="Phobius"/>
    </source>
</evidence>
<evidence type="ECO:0000313" key="6">
    <source>
        <dbReference type="Proteomes" id="UP000275281"/>
    </source>
</evidence>
<comment type="subcellular location">
    <subcellularLocation>
        <location evidence="1">Cell envelope</location>
    </subcellularLocation>
</comment>
<dbReference type="RefSeq" id="WP_124028457.1">
    <property type="nucleotide sequence ID" value="NZ_JBHRSN010000007.1"/>
</dbReference>
<dbReference type="AlphaFoldDB" id="A0A3N5Y071"/>
<feature type="coiled-coil region" evidence="3">
    <location>
        <begin position="204"/>
        <end position="231"/>
    </location>
</feature>
<accession>A0A3N5Y071</accession>
<name>A0A3N5Y071_9ALTE</name>
<dbReference type="Proteomes" id="UP000275281">
    <property type="component" value="Unassembled WGS sequence"/>
</dbReference>
<evidence type="ECO:0000256" key="1">
    <source>
        <dbReference type="ARBA" id="ARBA00004196"/>
    </source>
</evidence>
<keyword evidence="2 3" id="KW-0175">Coiled coil</keyword>
<keyword evidence="4" id="KW-1133">Transmembrane helix</keyword>
<evidence type="ECO:0000256" key="3">
    <source>
        <dbReference type="SAM" id="Coils"/>
    </source>
</evidence>
<keyword evidence="4" id="KW-0812">Transmembrane</keyword>
<evidence type="ECO:0000313" key="5">
    <source>
        <dbReference type="EMBL" id="RPJ65826.1"/>
    </source>
</evidence>
<dbReference type="EMBL" id="RPOK01000004">
    <property type="protein sequence ID" value="RPJ65826.1"/>
    <property type="molecule type" value="Genomic_DNA"/>
</dbReference>
<keyword evidence="6" id="KW-1185">Reference proteome</keyword>
<organism evidence="5 6">
    <name type="scientific">Alteromonas sediminis</name>
    <dbReference type="NCBI Taxonomy" id="2259342"/>
    <lineage>
        <taxon>Bacteria</taxon>
        <taxon>Pseudomonadati</taxon>
        <taxon>Pseudomonadota</taxon>
        <taxon>Gammaproteobacteria</taxon>
        <taxon>Alteromonadales</taxon>
        <taxon>Alteromonadaceae</taxon>
        <taxon>Alteromonas/Salinimonas group</taxon>
        <taxon>Alteromonas</taxon>
    </lineage>
</organism>
<keyword evidence="4" id="KW-0472">Membrane</keyword>
<comment type="caution">
    <text evidence="5">The sequence shown here is derived from an EMBL/GenBank/DDBJ whole genome shotgun (WGS) entry which is preliminary data.</text>
</comment>
<gene>
    <name evidence="5" type="ORF">DRW07_13525</name>
</gene>
<dbReference type="Gene3D" id="2.40.420.20">
    <property type="match status" value="1"/>
</dbReference>
<proteinExistence type="predicted"/>
<protein>
    <submittedName>
        <fullName evidence="5">HlyD family efflux transporter periplasmic adaptor subunit</fullName>
    </submittedName>
</protein>